<sequence>MDTYAIAQEHGWDFASVLSGMEYDLERCTTSARGDRKVREYGLEKLARELVRVIKRQGRNCTMSEGGRAMRNFIKDNNLA</sequence>
<accession>A0A0F9PIP3</accession>
<protein>
    <submittedName>
        <fullName evidence="1">Uncharacterized protein</fullName>
    </submittedName>
</protein>
<dbReference type="AlphaFoldDB" id="A0A0F9PIP3"/>
<gene>
    <name evidence="1" type="ORF">LCGC14_0821280</name>
</gene>
<proteinExistence type="predicted"/>
<comment type="caution">
    <text evidence="1">The sequence shown here is derived from an EMBL/GenBank/DDBJ whole genome shotgun (WGS) entry which is preliminary data.</text>
</comment>
<evidence type="ECO:0000313" key="1">
    <source>
        <dbReference type="EMBL" id="KKN31705.1"/>
    </source>
</evidence>
<name>A0A0F9PIP3_9ZZZZ</name>
<dbReference type="EMBL" id="LAZR01002308">
    <property type="protein sequence ID" value="KKN31705.1"/>
    <property type="molecule type" value="Genomic_DNA"/>
</dbReference>
<organism evidence="1">
    <name type="scientific">marine sediment metagenome</name>
    <dbReference type="NCBI Taxonomy" id="412755"/>
    <lineage>
        <taxon>unclassified sequences</taxon>
        <taxon>metagenomes</taxon>
        <taxon>ecological metagenomes</taxon>
    </lineage>
</organism>
<reference evidence="1" key="1">
    <citation type="journal article" date="2015" name="Nature">
        <title>Complex archaea that bridge the gap between prokaryotes and eukaryotes.</title>
        <authorList>
            <person name="Spang A."/>
            <person name="Saw J.H."/>
            <person name="Jorgensen S.L."/>
            <person name="Zaremba-Niedzwiedzka K."/>
            <person name="Martijn J."/>
            <person name="Lind A.E."/>
            <person name="van Eijk R."/>
            <person name="Schleper C."/>
            <person name="Guy L."/>
            <person name="Ettema T.J."/>
        </authorList>
    </citation>
    <scope>NUCLEOTIDE SEQUENCE</scope>
</reference>